<evidence type="ECO:0000313" key="2">
    <source>
        <dbReference type="EMBL" id="OIO06434.1"/>
    </source>
</evidence>
<reference evidence="2 3" key="1">
    <citation type="journal article" date="2016" name="Environ. Microbiol.">
        <title>Genomic resolution of a cold subsurface aquifer community provides metabolic insights for novel microbes adapted to high CO concentrations.</title>
        <authorList>
            <person name="Probst A.J."/>
            <person name="Castelle C.J."/>
            <person name="Singh A."/>
            <person name="Brown C.T."/>
            <person name="Anantharaman K."/>
            <person name="Sharon I."/>
            <person name="Hug L.A."/>
            <person name="Burstein D."/>
            <person name="Emerson J.B."/>
            <person name="Thomas B.C."/>
            <person name="Banfield J.F."/>
        </authorList>
    </citation>
    <scope>NUCLEOTIDE SEQUENCE [LARGE SCALE GENOMIC DNA]</scope>
    <source>
        <strain evidence="2">CG1_02_37_44</strain>
    </source>
</reference>
<dbReference type="PANTHER" id="PTHR48090">
    <property type="entry name" value="UNDECAPRENYL-PHOSPHATE 4-DEOXY-4-FORMAMIDO-L-ARABINOSE TRANSFERASE-RELATED"/>
    <property type="match status" value="1"/>
</dbReference>
<accession>A0A1J4T3R3</accession>
<dbReference type="CDD" id="cd04179">
    <property type="entry name" value="DPM_DPG-synthase_like"/>
    <property type="match status" value="1"/>
</dbReference>
<dbReference type="Pfam" id="PF00535">
    <property type="entry name" value="Glycos_transf_2"/>
    <property type="match status" value="1"/>
</dbReference>
<dbReference type="AlphaFoldDB" id="A0A1J4T3R3"/>
<dbReference type="SUPFAM" id="SSF53448">
    <property type="entry name" value="Nucleotide-diphospho-sugar transferases"/>
    <property type="match status" value="1"/>
</dbReference>
<comment type="caution">
    <text evidence="2">The sequence shown here is derived from an EMBL/GenBank/DDBJ whole genome shotgun (WGS) entry which is preliminary data.</text>
</comment>
<dbReference type="PANTHER" id="PTHR48090:SF7">
    <property type="entry name" value="RFBJ PROTEIN"/>
    <property type="match status" value="1"/>
</dbReference>
<dbReference type="STRING" id="1805146.AUJ27_04160"/>
<dbReference type="InterPro" id="IPR029044">
    <property type="entry name" value="Nucleotide-diphossugar_trans"/>
</dbReference>
<dbReference type="EMBL" id="MNUU01000079">
    <property type="protein sequence ID" value="OIO06434.1"/>
    <property type="molecule type" value="Genomic_DNA"/>
</dbReference>
<dbReference type="InterPro" id="IPR029058">
    <property type="entry name" value="AB_hydrolase_fold"/>
</dbReference>
<organism evidence="2 3">
    <name type="scientific">Candidatus Falkowbacteria bacterium CG1_02_37_44</name>
    <dbReference type="NCBI Taxonomy" id="1805146"/>
    <lineage>
        <taxon>Bacteria</taxon>
        <taxon>Candidatus Falkowiibacteriota</taxon>
    </lineage>
</organism>
<dbReference type="InterPro" id="IPR001173">
    <property type="entry name" value="Glyco_trans_2-like"/>
</dbReference>
<gene>
    <name evidence="2" type="ORF">AUJ27_04160</name>
</gene>
<dbReference type="Proteomes" id="UP000183192">
    <property type="component" value="Unassembled WGS sequence"/>
</dbReference>
<proteinExistence type="predicted"/>
<dbReference type="SUPFAM" id="SSF53474">
    <property type="entry name" value="alpha/beta-Hydrolases"/>
    <property type="match status" value="1"/>
</dbReference>
<evidence type="ECO:0000313" key="3">
    <source>
        <dbReference type="Proteomes" id="UP000183192"/>
    </source>
</evidence>
<dbReference type="Gene3D" id="3.90.550.10">
    <property type="entry name" value="Spore Coat Polysaccharide Biosynthesis Protein SpsA, Chain A"/>
    <property type="match status" value="1"/>
</dbReference>
<dbReference type="Gene3D" id="3.40.50.1820">
    <property type="entry name" value="alpha/beta hydrolase"/>
    <property type="match status" value="1"/>
</dbReference>
<name>A0A1J4T3R3_9BACT</name>
<sequence length="470" mass="54503">MIQPIKLEHPSKKLLFLIHGYTGSPTDFNGLPEYLHKTLNINVKVMLLKGHGTNIKDLDSLEFNDFLVQAKRELRKDLQKYDEVFLGGVSFGAQLALYLAAHYPVKAVFNACLPYKLKFPFNIPKLELIGIFKKYWLKHIPETEKRLRQNAFHYKEMHIKGLKIVKQANRKLKKTLTKIYCPVLSIHSEKDPIGNYKTIDILDNKIKGPHDKKILRIFNDKNHNIFFTENRFDIYKKIEDFLKSSQKNNNFNSKRVAAIIPAYNEGNNIADVLSVLSRTKILNEIIVVDDGSTDKTPEAVKNFGQVKLLRNNKNKGKAYSMQRGMDATKADIIFFCDADLKGLTPSMVEQIIQPVINQKYDMYIGLRNNVMQKAVNLFALNSGERALTRALWEKLPENFKYRYRIEAGLNFIARKRGRGYGWQKFDYYQTLKEKKYGIIKGTILRWWMNFDVGCAYALAIVQNFSRKKSL</sequence>
<feature type="domain" description="Glycosyltransferase 2-like" evidence="1">
    <location>
        <begin position="258"/>
        <end position="373"/>
    </location>
</feature>
<dbReference type="InterPro" id="IPR050256">
    <property type="entry name" value="Glycosyltransferase_2"/>
</dbReference>
<protein>
    <recommendedName>
        <fullName evidence="1">Glycosyltransferase 2-like domain-containing protein</fullName>
    </recommendedName>
</protein>
<evidence type="ECO:0000259" key="1">
    <source>
        <dbReference type="Pfam" id="PF00535"/>
    </source>
</evidence>